<accession>A0A1Q8CX18</accession>
<evidence type="ECO:0000313" key="10">
    <source>
        <dbReference type="EMBL" id="OLF18900.1"/>
    </source>
</evidence>
<keyword evidence="11" id="KW-1185">Reference proteome</keyword>
<evidence type="ECO:0000256" key="5">
    <source>
        <dbReference type="PIRSR" id="PIRSR615500-1"/>
    </source>
</evidence>
<dbReference type="GO" id="GO:0006508">
    <property type="term" value="P:proteolysis"/>
    <property type="evidence" value="ECO:0007669"/>
    <property type="project" value="UniProtKB-KW"/>
</dbReference>
<dbReference type="GO" id="GO:0004252">
    <property type="term" value="F:serine-type endopeptidase activity"/>
    <property type="evidence" value="ECO:0007669"/>
    <property type="project" value="UniProtKB-UniRule"/>
</dbReference>
<gene>
    <name evidence="10" type="ORF">BU204_03295</name>
</gene>
<dbReference type="PROSITE" id="PS00138">
    <property type="entry name" value="SUBTILASE_SER"/>
    <property type="match status" value="1"/>
</dbReference>
<feature type="signal peptide" evidence="8">
    <location>
        <begin position="1"/>
        <end position="20"/>
    </location>
</feature>
<evidence type="ECO:0000256" key="6">
    <source>
        <dbReference type="PROSITE-ProRule" id="PRU01240"/>
    </source>
</evidence>
<evidence type="ECO:0000313" key="11">
    <source>
        <dbReference type="Proteomes" id="UP000185596"/>
    </source>
</evidence>
<feature type="active site" description="Charge relay system" evidence="5 6">
    <location>
        <position position="380"/>
    </location>
</feature>
<keyword evidence="4 6" id="KW-0720">Serine protease</keyword>
<evidence type="ECO:0000256" key="3">
    <source>
        <dbReference type="ARBA" id="ARBA00022801"/>
    </source>
</evidence>
<dbReference type="InterPro" id="IPR036852">
    <property type="entry name" value="Peptidase_S8/S53_dom_sf"/>
</dbReference>
<dbReference type="InterPro" id="IPR015500">
    <property type="entry name" value="Peptidase_S8_subtilisin-rel"/>
</dbReference>
<feature type="active site" description="Charge relay system" evidence="5 6">
    <location>
        <position position="187"/>
    </location>
</feature>
<dbReference type="PROSITE" id="PS51892">
    <property type="entry name" value="SUBTILASE"/>
    <property type="match status" value="1"/>
</dbReference>
<dbReference type="InterPro" id="IPR023828">
    <property type="entry name" value="Peptidase_S8_Ser-AS"/>
</dbReference>
<proteinExistence type="inferred from homology"/>
<evidence type="ECO:0000256" key="1">
    <source>
        <dbReference type="ARBA" id="ARBA00011073"/>
    </source>
</evidence>
<feature type="active site" description="Charge relay system" evidence="5 6">
    <location>
        <position position="219"/>
    </location>
</feature>
<dbReference type="STRING" id="1912961.BU204_03295"/>
<organism evidence="10 11">
    <name type="scientific">Actinophytocola xanthii</name>
    <dbReference type="NCBI Taxonomy" id="1912961"/>
    <lineage>
        <taxon>Bacteria</taxon>
        <taxon>Bacillati</taxon>
        <taxon>Actinomycetota</taxon>
        <taxon>Actinomycetes</taxon>
        <taxon>Pseudonocardiales</taxon>
        <taxon>Pseudonocardiaceae</taxon>
    </lineage>
</organism>
<evidence type="ECO:0000256" key="4">
    <source>
        <dbReference type="ARBA" id="ARBA00022825"/>
    </source>
</evidence>
<evidence type="ECO:0000259" key="9">
    <source>
        <dbReference type="Pfam" id="PF00082"/>
    </source>
</evidence>
<dbReference type="EMBL" id="MSIE01000004">
    <property type="protein sequence ID" value="OLF18900.1"/>
    <property type="molecule type" value="Genomic_DNA"/>
</dbReference>
<dbReference type="PRINTS" id="PR00723">
    <property type="entry name" value="SUBTILISIN"/>
</dbReference>
<dbReference type="InterPro" id="IPR000209">
    <property type="entry name" value="Peptidase_S8/S53_dom"/>
</dbReference>
<keyword evidence="3 6" id="KW-0378">Hydrolase</keyword>
<feature type="domain" description="Peptidase S8/S53" evidence="9">
    <location>
        <begin position="178"/>
        <end position="426"/>
    </location>
</feature>
<sequence length="1021" mass="105642">MIVTVLTALAFAAAPTPTSATTNPDPASDTVTLVTGDRVFLRVDGSVAGLRPAPGREHIPVHTYRDGAGTHVVPGDATRPLATGRLDPRLFDVTLLRELGYGETAEPLPLIVDGQVPGARAAPRLPEGVAARVTRSVDTWRVLAGARRVWLDGRRRLSLDRSVPHIGAPAAWQAGLTGAGVTVAVLDSGVDHDHPDLAGREVAERNFTDSPDTVDRHGHGTHVASTIAGQDAVYRGVAPGVRIMDGKVVDDDGWATDSAILAGMRWAAENGARVVNLSLGGQDTPGTDPVEAAVDSLSAEYGTLFVAAAGNGARPGTIGSPASAAAALAVGAVDLDGAVASFSSRGPGLDRVVKPEITAPGVDITAAAPGGGHATASGTSMATPHVTGAAALLAERNPGWTGQRLRAALTGSAGPTSDAGVFEQGAGQVDVARALTSPLSTSPPVVDLGVVRYPNAEPVTRTLTYHNDGAADLTLDLAVDAAGFSLGSDSLTVPARGQAAVEVTALPGSGTTTVTASAGALSVRTPVGVVWEPESYDVEVTVLDRDGRPAADYDLLRLGFGEEGSQFHHDPDGTVSLRLRAGRHVLKATVYGDRAHEVVYPALTVDGDTAVTLDARTARPVAVDLPDGDARADGFDVGFAVELPDGEVSSHSVMYSSPDQVAVAHAGPSSAGVIAWLAGQWAGGTSNYNLAWFRRGGGFTGFDRAVDRGDLARLTTRLAAVAPGATGDLLMWPAPLGGFSPAFQFAPPQARPVEVALPAARTTWVSTDVEWSTALWQQTDTGRSTVQTPERRYRPGRHTVEDLGRPVFGPALPPTRYPTPGAYRTGNWIVARVPLFGDGAGNAGTSTVDDARTVLYRNGVEVGDVPAPGSGEFEVPPEAAEYRLSTSATRSGTELSTHVAATWTFRSAHVPATSTRRLPLSAIGFRPALSTTGTAPVGPFAVPVVVTGPTGQPVRPRRLTVEVSYDDGDTWQVVPVDRDQVASLTHPAGPGSVSLRASAVNHDGTTVTHTLVRAYLLEHQP</sequence>
<dbReference type="AlphaFoldDB" id="A0A1Q8CX18"/>
<keyword evidence="2 6" id="KW-0645">Protease</keyword>
<feature type="chain" id="PRO_5010254198" description="Peptidase S8/S53 domain-containing protein" evidence="8">
    <location>
        <begin position="21"/>
        <end position="1021"/>
    </location>
</feature>
<dbReference type="Pfam" id="PF00082">
    <property type="entry name" value="Peptidase_S8"/>
    <property type="match status" value="1"/>
</dbReference>
<dbReference type="Gene3D" id="3.40.50.200">
    <property type="entry name" value="Peptidase S8/S53 domain"/>
    <property type="match status" value="1"/>
</dbReference>
<reference evidence="10 11" key="1">
    <citation type="submission" date="2016-12" db="EMBL/GenBank/DDBJ databases">
        <title>The draft genome sequence of Actinophytocola sp. 11-183.</title>
        <authorList>
            <person name="Wang W."/>
            <person name="Yuan L."/>
        </authorList>
    </citation>
    <scope>NUCLEOTIDE SEQUENCE [LARGE SCALE GENOMIC DNA]</scope>
    <source>
        <strain evidence="10 11">11-183</strain>
    </source>
</reference>
<dbReference type="InterPro" id="IPR050131">
    <property type="entry name" value="Peptidase_S8_subtilisin-like"/>
</dbReference>
<evidence type="ECO:0000256" key="2">
    <source>
        <dbReference type="ARBA" id="ARBA00022670"/>
    </source>
</evidence>
<dbReference type="InterPro" id="IPR023827">
    <property type="entry name" value="Peptidase_S8_Asp-AS"/>
</dbReference>
<comment type="similarity">
    <text evidence="1 6 7">Belongs to the peptidase S8 family.</text>
</comment>
<dbReference type="PROSITE" id="PS00136">
    <property type="entry name" value="SUBTILASE_ASP"/>
    <property type="match status" value="1"/>
</dbReference>
<dbReference type="InterPro" id="IPR022398">
    <property type="entry name" value="Peptidase_S8_His-AS"/>
</dbReference>
<dbReference type="PANTHER" id="PTHR43806">
    <property type="entry name" value="PEPTIDASE S8"/>
    <property type="match status" value="1"/>
</dbReference>
<dbReference type="SUPFAM" id="SSF52743">
    <property type="entry name" value="Subtilisin-like"/>
    <property type="match status" value="1"/>
</dbReference>
<evidence type="ECO:0000256" key="8">
    <source>
        <dbReference type="SAM" id="SignalP"/>
    </source>
</evidence>
<protein>
    <recommendedName>
        <fullName evidence="9">Peptidase S8/S53 domain-containing protein</fullName>
    </recommendedName>
</protein>
<evidence type="ECO:0000256" key="7">
    <source>
        <dbReference type="RuleBase" id="RU003355"/>
    </source>
</evidence>
<comment type="caution">
    <text evidence="10">The sequence shown here is derived from an EMBL/GenBank/DDBJ whole genome shotgun (WGS) entry which is preliminary data.</text>
</comment>
<name>A0A1Q8CX18_9PSEU</name>
<keyword evidence="8" id="KW-0732">Signal</keyword>
<dbReference type="PROSITE" id="PS00137">
    <property type="entry name" value="SUBTILASE_HIS"/>
    <property type="match status" value="1"/>
</dbReference>
<dbReference type="PANTHER" id="PTHR43806:SF11">
    <property type="entry name" value="CEREVISIN-RELATED"/>
    <property type="match status" value="1"/>
</dbReference>
<dbReference type="Proteomes" id="UP000185596">
    <property type="component" value="Unassembled WGS sequence"/>
</dbReference>